<keyword evidence="4" id="KW-1185">Reference proteome</keyword>
<name>A0ABR2IYC3_9PEZI</name>
<comment type="caution">
    <text evidence="3">The sequence shown here is derived from an EMBL/GenBank/DDBJ whole genome shotgun (WGS) entry which is preliminary data.</text>
</comment>
<evidence type="ECO:0000259" key="2">
    <source>
        <dbReference type="Pfam" id="PF07993"/>
    </source>
</evidence>
<feature type="compositionally biased region" description="Polar residues" evidence="1">
    <location>
        <begin position="153"/>
        <end position="165"/>
    </location>
</feature>
<dbReference type="InterPro" id="IPR036291">
    <property type="entry name" value="NAD(P)-bd_dom_sf"/>
</dbReference>
<evidence type="ECO:0000313" key="4">
    <source>
        <dbReference type="Proteomes" id="UP001390339"/>
    </source>
</evidence>
<dbReference type="SUPFAM" id="SSF51735">
    <property type="entry name" value="NAD(P)-binding Rossmann-fold domains"/>
    <property type="match status" value="1"/>
</dbReference>
<evidence type="ECO:0000256" key="1">
    <source>
        <dbReference type="SAM" id="MobiDB-lite"/>
    </source>
</evidence>
<feature type="domain" description="Thioester reductase (TE)" evidence="2">
    <location>
        <begin position="3"/>
        <end position="94"/>
    </location>
</feature>
<gene>
    <name evidence="3" type="ORF">PGQ11_007809</name>
</gene>
<feature type="region of interest" description="Disordered" evidence="1">
    <location>
        <begin position="69"/>
        <end position="111"/>
    </location>
</feature>
<accession>A0ABR2IYC3</accession>
<sequence>MTDNSIGRVFETCHIVIPNGADMSFHKPYSCLCSTNYESTKTVLRLALEYGHVRHFHYVSTARIKEVTNLDPQTPTEHLTAATHSKERKEVHGAADLDRQANQPNPEGNTYSEVLKKGQATMVKDQVTPKPQHASAPGQQKENARKEHGAHPCSSQRQRPGTSSLRPRPDSGPDQRQCNAIKGVHAKDGNHSTYFNIMNGLMNNVNSTQSKSRYD</sequence>
<dbReference type="Pfam" id="PF07993">
    <property type="entry name" value="NAD_binding_4"/>
    <property type="match status" value="1"/>
</dbReference>
<organism evidence="3 4">
    <name type="scientific">Apiospora arundinis</name>
    <dbReference type="NCBI Taxonomy" id="335852"/>
    <lineage>
        <taxon>Eukaryota</taxon>
        <taxon>Fungi</taxon>
        <taxon>Dikarya</taxon>
        <taxon>Ascomycota</taxon>
        <taxon>Pezizomycotina</taxon>
        <taxon>Sordariomycetes</taxon>
        <taxon>Xylariomycetidae</taxon>
        <taxon>Amphisphaeriales</taxon>
        <taxon>Apiosporaceae</taxon>
        <taxon>Apiospora</taxon>
    </lineage>
</organism>
<proteinExistence type="predicted"/>
<dbReference type="InterPro" id="IPR013120">
    <property type="entry name" value="FAR_NAD-bd"/>
</dbReference>
<protein>
    <submittedName>
        <fullName evidence="3">Hybrid NRPS/NKS cluster containing protein</fullName>
    </submittedName>
</protein>
<feature type="compositionally biased region" description="Basic and acidic residues" evidence="1">
    <location>
        <begin position="84"/>
        <end position="99"/>
    </location>
</feature>
<evidence type="ECO:0000313" key="3">
    <source>
        <dbReference type="EMBL" id="KAK8869231.1"/>
    </source>
</evidence>
<feature type="compositionally biased region" description="Polar residues" evidence="1">
    <location>
        <begin position="100"/>
        <end position="111"/>
    </location>
</feature>
<reference evidence="3 4" key="1">
    <citation type="journal article" date="2024" name="IMA Fungus">
        <title>Apiospora arundinis, a panoply of carbohydrate-active enzymes and secondary metabolites.</title>
        <authorList>
            <person name="Sorensen T."/>
            <person name="Petersen C."/>
            <person name="Muurmann A.T."/>
            <person name="Christiansen J.V."/>
            <person name="Brundto M.L."/>
            <person name="Overgaard C.K."/>
            <person name="Boysen A.T."/>
            <person name="Wollenberg R.D."/>
            <person name="Larsen T.O."/>
            <person name="Sorensen J.L."/>
            <person name="Nielsen K.L."/>
            <person name="Sondergaard T.E."/>
        </authorList>
    </citation>
    <scope>NUCLEOTIDE SEQUENCE [LARGE SCALE GENOMIC DNA]</scope>
    <source>
        <strain evidence="3 4">AAU 773</strain>
    </source>
</reference>
<feature type="region of interest" description="Disordered" evidence="1">
    <location>
        <begin position="126"/>
        <end position="189"/>
    </location>
</feature>
<dbReference type="EMBL" id="JAPCWZ010000004">
    <property type="protein sequence ID" value="KAK8869231.1"/>
    <property type="molecule type" value="Genomic_DNA"/>
</dbReference>
<dbReference type="Proteomes" id="UP001390339">
    <property type="component" value="Unassembled WGS sequence"/>
</dbReference>
<dbReference type="Gene3D" id="3.40.50.720">
    <property type="entry name" value="NAD(P)-binding Rossmann-like Domain"/>
    <property type="match status" value="1"/>
</dbReference>